<sequence>MGKTVENPKTHVASCRMTGEVYRAMIADAKKRGVCISDYLETAVMQQIYSDVRSEMERRDA</sequence>
<proteinExistence type="predicted"/>
<dbReference type="EMBL" id="CP010311">
    <property type="protein sequence ID" value="AJF07783.1"/>
    <property type="molecule type" value="Genomic_DNA"/>
</dbReference>
<evidence type="ECO:0000313" key="1">
    <source>
        <dbReference type="EMBL" id="AJF07783.1"/>
    </source>
</evidence>
<dbReference type="Proteomes" id="UP000035036">
    <property type="component" value="Chromosome"/>
</dbReference>
<dbReference type="AlphaFoldDB" id="A0A0B5FK49"/>
<evidence type="ECO:0000313" key="2">
    <source>
        <dbReference type="Proteomes" id="UP000035036"/>
    </source>
</evidence>
<name>A0A0B5FK49_9BACT</name>
<protein>
    <recommendedName>
        <fullName evidence="3">Hydrogen-dependent growth transcriptional repressor</fullName>
    </recommendedName>
</protein>
<dbReference type="RefSeq" id="WP_040201766.1">
    <property type="nucleotide sequence ID" value="NZ_CP010311.1"/>
</dbReference>
<dbReference type="OrthoDB" id="5387698at2"/>
<evidence type="ECO:0008006" key="3">
    <source>
        <dbReference type="Google" id="ProtNLM"/>
    </source>
</evidence>
<dbReference type="KEGG" id="gsb:GSUB_16180"/>
<accession>A0A0B5FK49</accession>
<organism evidence="1 2">
    <name type="scientific">Geoalkalibacter subterraneus</name>
    <dbReference type="NCBI Taxonomy" id="483547"/>
    <lineage>
        <taxon>Bacteria</taxon>
        <taxon>Pseudomonadati</taxon>
        <taxon>Thermodesulfobacteriota</taxon>
        <taxon>Desulfuromonadia</taxon>
        <taxon>Desulfuromonadales</taxon>
        <taxon>Geoalkalibacteraceae</taxon>
        <taxon>Geoalkalibacter</taxon>
    </lineage>
</organism>
<dbReference type="STRING" id="483547.GSUB_16180"/>
<reference evidence="1 2" key="1">
    <citation type="journal article" date="2015" name="Genome Announc.">
        <title>Genomes of Geoalkalibacter ferrihydriticus Z-0531T and Geoalkalibacter subterraneus Red1T, Two Haloalkaliphilic Metal-Reducing Deltaproteobacteria.</title>
        <authorList>
            <person name="Badalamenti J.P."/>
            <person name="Krajmalnik-Brown R."/>
            <person name="Torres C.I."/>
            <person name="Bond D.R."/>
        </authorList>
    </citation>
    <scope>NUCLEOTIDE SEQUENCE [LARGE SCALE GENOMIC DNA]</scope>
    <source>
        <strain evidence="1 2">Red1</strain>
    </source>
</reference>
<dbReference type="HOGENOM" id="CLU_2915982_0_0_7"/>
<gene>
    <name evidence="1" type="ORF">GSUB_16180</name>
</gene>
<keyword evidence="2" id="KW-1185">Reference proteome</keyword>